<evidence type="ECO:0000256" key="4">
    <source>
        <dbReference type="ARBA" id="ARBA00023163"/>
    </source>
</evidence>
<dbReference type="Proteomes" id="UP000465301">
    <property type="component" value="Unassembled WGS sequence"/>
</dbReference>
<evidence type="ECO:0000256" key="6">
    <source>
        <dbReference type="ARBA" id="ARBA00056658"/>
    </source>
</evidence>
<dbReference type="AlphaFoldDB" id="A0A7I9ZBW4"/>
<comment type="similarity">
    <text evidence="1">Belongs to the LysR transcriptional regulatory family.</text>
</comment>
<dbReference type="SUPFAM" id="SSF53850">
    <property type="entry name" value="Periplasmic binding protein-like II"/>
    <property type="match status" value="1"/>
</dbReference>
<dbReference type="PRINTS" id="PR00039">
    <property type="entry name" value="HTHLYSR"/>
</dbReference>
<organism evidence="8 9">
    <name type="scientific">Mycobacterium timonense</name>
    <dbReference type="NCBI Taxonomy" id="701043"/>
    <lineage>
        <taxon>Bacteria</taxon>
        <taxon>Bacillati</taxon>
        <taxon>Actinomycetota</taxon>
        <taxon>Actinomycetes</taxon>
        <taxon>Mycobacteriales</taxon>
        <taxon>Mycobacteriaceae</taxon>
        <taxon>Mycobacterium</taxon>
        <taxon>Mycobacterium avium complex (MAC)</taxon>
    </lineage>
</organism>
<comment type="function">
    <text evidence="6">Required for the induction the katG gene for catalase. Involved in the response to hydrogen peroxide.</text>
</comment>
<name>A0A7I9ZBW4_9MYCO</name>
<feature type="domain" description="HTH lysR-type" evidence="7">
    <location>
        <begin position="4"/>
        <end position="61"/>
    </location>
</feature>
<evidence type="ECO:0000313" key="8">
    <source>
        <dbReference type="EMBL" id="GFG98480.1"/>
    </source>
</evidence>
<evidence type="ECO:0000256" key="5">
    <source>
        <dbReference type="ARBA" id="ARBA00040885"/>
    </source>
</evidence>
<keyword evidence="4" id="KW-0804">Transcription</keyword>
<dbReference type="InterPro" id="IPR005119">
    <property type="entry name" value="LysR_subst-bd"/>
</dbReference>
<dbReference type="EMBL" id="BLLA01000001">
    <property type="protein sequence ID" value="GFG98480.1"/>
    <property type="molecule type" value="Genomic_DNA"/>
</dbReference>
<dbReference type="GO" id="GO:0005829">
    <property type="term" value="C:cytosol"/>
    <property type="evidence" value="ECO:0007669"/>
    <property type="project" value="TreeGrafter"/>
</dbReference>
<keyword evidence="3" id="KW-0238">DNA-binding</keyword>
<evidence type="ECO:0000256" key="2">
    <source>
        <dbReference type="ARBA" id="ARBA00023015"/>
    </source>
</evidence>
<dbReference type="InterPro" id="IPR036388">
    <property type="entry name" value="WH-like_DNA-bd_sf"/>
</dbReference>
<dbReference type="FunFam" id="1.10.10.10:FF:000001">
    <property type="entry name" value="LysR family transcriptional regulator"/>
    <property type="match status" value="1"/>
</dbReference>
<dbReference type="GO" id="GO:0003700">
    <property type="term" value="F:DNA-binding transcription factor activity"/>
    <property type="evidence" value="ECO:0007669"/>
    <property type="project" value="InterPro"/>
</dbReference>
<dbReference type="GO" id="GO:0003677">
    <property type="term" value="F:DNA binding"/>
    <property type="evidence" value="ECO:0007669"/>
    <property type="project" value="UniProtKB-KW"/>
</dbReference>
<dbReference type="PANTHER" id="PTHR30419">
    <property type="entry name" value="HTH-TYPE TRANSCRIPTIONAL REGULATOR YBHD"/>
    <property type="match status" value="1"/>
</dbReference>
<gene>
    <name evidence="8" type="ORF">MTIM_43590</name>
</gene>
<dbReference type="Gene3D" id="3.40.190.10">
    <property type="entry name" value="Periplasmic binding protein-like II"/>
    <property type="match status" value="2"/>
</dbReference>
<dbReference type="InterPro" id="IPR000847">
    <property type="entry name" value="LysR_HTH_N"/>
</dbReference>
<keyword evidence="9" id="KW-1185">Reference proteome</keyword>
<dbReference type="Pfam" id="PF03466">
    <property type="entry name" value="LysR_substrate"/>
    <property type="match status" value="1"/>
</dbReference>
<evidence type="ECO:0000313" key="9">
    <source>
        <dbReference type="Proteomes" id="UP000465301"/>
    </source>
</evidence>
<dbReference type="InterPro" id="IPR050950">
    <property type="entry name" value="HTH-type_LysR_regulators"/>
</dbReference>
<evidence type="ECO:0000256" key="1">
    <source>
        <dbReference type="ARBA" id="ARBA00009437"/>
    </source>
</evidence>
<dbReference type="Pfam" id="PF00126">
    <property type="entry name" value="HTH_1"/>
    <property type="match status" value="1"/>
</dbReference>
<dbReference type="SUPFAM" id="SSF46785">
    <property type="entry name" value="Winged helix' DNA-binding domain"/>
    <property type="match status" value="1"/>
</dbReference>
<keyword evidence="2" id="KW-0805">Transcription regulation</keyword>
<accession>A0A7I9ZBW4</accession>
<protein>
    <recommendedName>
        <fullName evidence="5">Probable hydrogen peroxide-inducible genes activator</fullName>
    </recommendedName>
</protein>
<dbReference type="InterPro" id="IPR036390">
    <property type="entry name" value="WH_DNA-bd_sf"/>
</dbReference>
<comment type="caution">
    <text evidence="8">The sequence shown here is derived from an EMBL/GenBank/DDBJ whole genome shotgun (WGS) entry which is preliminary data.</text>
</comment>
<dbReference type="Gene3D" id="1.10.10.10">
    <property type="entry name" value="Winged helix-like DNA-binding domain superfamily/Winged helix DNA-binding domain"/>
    <property type="match status" value="1"/>
</dbReference>
<evidence type="ECO:0000259" key="7">
    <source>
        <dbReference type="PROSITE" id="PS50931"/>
    </source>
</evidence>
<dbReference type="PROSITE" id="PS50931">
    <property type="entry name" value="HTH_LYSR"/>
    <property type="match status" value="1"/>
</dbReference>
<evidence type="ECO:0000256" key="3">
    <source>
        <dbReference type="ARBA" id="ARBA00023125"/>
    </source>
</evidence>
<sequence length="324" mass="35116">MEAMDTHRLKYFLRIAEEGSITRAAAVLGIAQPALSRQIRLLEEDLGITLFERTRRGVHLTEEGERLRSSTAAPLRQLELAVRYAGSPLARIERGLLFGMVPTAAGVLAAPLVASLNAAFPNVHCHVAVAETDDLVQRLLKGEVDLAVINPVADDRLFYRHLVIEDLVLVGGPASELSPAGPVRFTDLARLPLVMPSALTGIRNTLENTALRLKVAITARFSTNSVEVSKHLVAAGLGYAVLPMAACGADVEAGWLRWAPICEPQLTQQLGVAATAALELPREFAAKIGIVLREEVARLTKSGFWPARFEPSPVWDPNIPEPRN</sequence>
<reference evidence="8 9" key="1">
    <citation type="journal article" date="2019" name="Emerg. Microbes Infect.">
        <title>Comprehensive subspecies identification of 175 nontuberculous mycobacteria species based on 7547 genomic profiles.</title>
        <authorList>
            <person name="Matsumoto Y."/>
            <person name="Kinjo T."/>
            <person name="Motooka D."/>
            <person name="Nabeya D."/>
            <person name="Jung N."/>
            <person name="Uechi K."/>
            <person name="Horii T."/>
            <person name="Iida T."/>
            <person name="Fujita J."/>
            <person name="Nakamura S."/>
        </authorList>
    </citation>
    <scope>NUCLEOTIDE SEQUENCE [LARGE SCALE GENOMIC DNA]</scope>
    <source>
        <strain evidence="8 9">JCM 30726</strain>
    </source>
</reference>
<proteinExistence type="inferred from homology"/>